<protein>
    <submittedName>
        <fullName evidence="2">DUF2975 domain-containing protein</fullName>
    </submittedName>
</protein>
<dbReference type="AlphaFoldDB" id="A0A4V1K1Y0"/>
<dbReference type="RefSeq" id="WP_128706253.1">
    <property type="nucleotide sequence ID" value="NZ_RLII01000020.1"/>
</dbReference>
<dbReference type="Pfam" id="PF11188">
    <property type="entry name" value="DUF2975"/>
    <property type="match status" value="1"/>
</dbReference>
<gene>
    <name evidence="2" type="ORF">EFD62_13055</name>
</gene>
<keyword evidence="1" id="KW-1133">Transmembrane helix</keyword>
<sequence length="153" mass="17331">MQVLGEKGLSGLVKLMLDGVFIGGMAIFISLPWCLKLAFNLIKNIFGENYYFLLGFFYFSGFFALVLVHEIRKVFKNLNKRNPFIMDNVKSLKRMAIASFIISSAYGVKIVFYPSILTIIIAMVFIIAGLFLIVLSEVFRQAVIVKQENDLTI</sequence>
<evidence type="ECO:0000256" key="1">
    <source>
        <dbReference type="SAM" id="Phobius"/>
    </source>
</evidence>
<accession>A0A4V1K1Y0</accession>
<feature type="transmembrane region" description="Helical" evidence="1">
    <location>
        <begin position="12"/>
        <end position="31"/>
    </location>
</feature>
<name>A0A4V1K1Y0_9FIRM</name>
<feature type="transmembrane region" description="Helical" evidence="1">
    <location>
        <begin position="51"/>
        <end position="71"/>
    </location>
</feature>
<comment type="caution">
    <text evidence="2">The sequence shown here is derived from an EMBL/GenBank/DDBJ whole genome shotgun (WGS) entry which is preliminary data.</text>
</comment>
<keyword evidence="1" id="KW-0812">Transmembrane</keyword>
<evidence type="ECO:0000313" key="3">
    <source>
        <dbReference type="Proteomes" id="UP000289166"/>
    </source>
</evidence>
<reference evidence="3" key="1">
    <citation type="submission" date="2018-11" db="EMBL/GenBank/DDBJ databases">
        <title>Genome sequencing of a novel mesophilic and cellulolytic organism within the genus Hungateiclostridium.</title>
        <authorList>
            <person name="Rettenmaier R."/>
            <person name="Liebl W."/>
            <person name="Zverlov V."/>
        </authorList>
    </citation>
    <scope>NUCLEOTIDE SEQUENCE [LARGE SCALE GENOMIC DNA]</scope>
    <source>
        <strain evidence="3">N2K1</strain>
    </source>
</reference>
<proteinExistence type="predicted"/>
<keyword evidence="1" id="KW-0472">Membrane</keyword>
<evidence type="ECO:0000313" key="2">
    <source>
        <dbReference type="EMBL" id="RXE58359.1"/>
    </source>
</evidence>
<organism evidence="2 3">
    <name type="scientific">Acetivibrio mesophilus</name>
    <dbReference type="NCBI Taxonomy" id="2487273"/>
    <lineage>
        <taxon>Bacteria</taxon>
        <taxon>Bacillati</taxon>
        <taxon>Bacillota</taxon>
        <taxon>Clostridia</taxon>
        <taxon>Eubacteriales</taxon>
        <taxon>Oscillospiraceae</taxon>
        <taxon>Acetivibrio</taxon>
    </lineage>
</organism>
<dbReference type="Proteomes" id="UP000289166">
    <property type="component" value="Unassembled WGS sequence"/>
</dbReference>
<dbReference type="OrthoDB" id="9791568at2"/>
<dbReference type="EMBL" id="RLII01000020">
    <property type="protein sequence ID" value="RXE58359.1"/>
    <property type="molecule type" value="Genomic_DNA"/>
</dbReference>
<feature type="transmembrane region" description="Helical" evidence="1">
    <location>
        <begin position="119"/>
        <end position="139"/>
    </location>
</feature>
<keyword evidence="3" id="KW-1185">Reference proteome</keyword>
<dbReference type="InterPro" id="IPR021354">
    <property type="entry name" value="DUF2975"/>
</dbReference>